<dbReference type="InterPro" id="IPR017039">
    <property type="entry name" value="Virul_fac_BrkB"/>
</dbReference>
<dbReference type="EMBL" id="CP014160">
    <property type="protein sequence ID" value="AMB93357.1"/>
    <property type="molecule type" value="Genomic_DNA"/>
</dbReference>
<evidence type="ECO:0000256" key="3">
    <source>
        <dbReference type="ARBA" id="ARBA00022692"/>
    </source>
</evidence>
<reference evidence="7 9" key="1">
    <citation type="journal article" date="2016" name="Genome Announc.">
        <title>Complete Genome Sequences of Aerococcus christensenii CCUG 28831T, Aerococcus sanguinicola CCUG 43001T, Aerococcus urinae CCUG 36881T, Aerococcus urinaeequi CCUG 28094T, Aerococcus urinaehominis CCUG 42038 BT, and Aerococcus viridans CCUG 4311T.</title>
        <authorList>
            <person name="Carkaci D."/>
            <person name="Dargis R."/>
            <person name="Nielsen X.C."/>
            <person name="Skovgaard O."/>
            <person name="Fuursted K."/>
            <person name="Christensen J.J."/>
        </authorList>
    </citation>
    <scope>NUCLEOTIDE SEQUENCE [LARGE SCALE GENOMIC DNA]</scope>
    <source>
        <strain evidence="7 9">CCUG43001</strain>
    </source>
</reference>
<dbReference type="OrthoDB" id="9775903at2"/>
<evidence type="ECO:0000256" key="6">
    <source>
        <dbReference type="SAM" id="Phobius"/>
    </source>
</evidence>
<feature type="transmembrane region" description="Helical" evidence="6">
    <location>
        <begin position="96"/>
        <end position="117"/>
    </location>
</feature>
<dbReference type="EMBL" id="PKGY01000001">
    <property type="protein sequence ID" value="PKZ23036.1"/>
    <property type="molecule type" value="Genomic_DNA"/>
</dbReference>
<dbReference type="Pfam" id="PF03631">
    <property type="entry name" value="Virul_fac_BrkB"/>
    <property type="match status" value="1"/>
</dbReference>
<dbReference type="KEGG" id="asan:AWM72_00525"/>
<evidence type="ECO:0000313" key="10">
    <source>
        <dbReference type="Proteomes" id="UP000234239"/>
    </source>
</evidence>
<keyword evidence="9" id="KW-1185">Reference proteome</keyword>
<evidence type="ECO:0000256" key="2">
    <source>
        <dbReference type="ARBA" id="ARBA00022475"/>
    </source>
</evidence>
<dbReference type="Proteomes" id="UP000234239">
    <property type="component" value="Unassembled WGS sequence"/>
</dbReference>
<evidence type="ECO:0000313" key="8">
    <source>
        <dbReference type="EMBL" id="PKZ23036.1"/>
    </source>
</evidence>
<keyword evidence="3 6" id="KW-0812">Transmembrane</keyword>
<sequence length="337" mass="38234">MINEKGGKLMFAKFQQKYLPVIQRSVQDAYVGGSAAEMSYYTLLALIPLLILLANVIPIIPMDTGQVIQLITDFLPDQVAPFIIPVLKQYLGNVNMGVISLSSIAIIWSGSTGFTSLQRVLKRVYGIDHKNNMIFTRLISFFLAFALVLVVAVFSLLYMFGEAFFQLLEAHISLPEQLVQIISGLLSVQDLWLVLALFLFNSYLYQVVPMPGWHIKYSLIGASVSTLMMYLISTLFSYYVDYFVGQSLTSSTIGVFVVLMIYIYLFCISIVSGALINILYYRFDHLSDYLREQPAYINRRSSTWEAAEEEEIAYGNLKRMDAPIRFEDNYFSEVGDE</sequence>
<reference evidence="9" key="2">
    <citation type="submission" date="2016-01" db="EMBL/GenBank/DDBJ databases">
        <title>Six Aerococcus type strain genome sequencing and assembly using PacBio and Illumina Hiseq.</title>
        <authorList>
            <person name="Carkaci D."/>
            <person name="Dargis R."/>
            <person name="Nielsen X.C."/>
            <person name="Skovgaard O."/>
            <person name="Fuursted K."/>
            <person name="Christensen J.J."/>
        </authorList>
    </citation>
    <scope>NUCLEOTIDE SEQUENCE [LARGE SCALE GENOMIC DNA]</scope>
    <source>
        <strain evidence="9">CCUG43001</strain>
    </source>
</reference>
<feature type="transmembrane region" description="Helical" evidence="6">
    <location>
        <begin position="40"/>
        <end position="60"/>
    </location>
</feature>
<comment type="subcellular location">
    <subcellularLocation>
        <location evidence="1">Cell membrane</location>
        <topology evidence="1">Multi-pass membrane protein</topology>
    </subcellularLocation>
</comment>
<feature type="transmembrane region" description="Helical" evidence="6">
    <location>
        <begin position="181"/>
        <end position="205"/>
    </location>
</feature>
<evidence type="ECO:0000256" key="1">
    <source>
        <dbReference type="ARBA" id="ARBA00004651"/>
    </source>
</evidence>
<dbReference type="NCBIfam" id="TIGR00765">
    <property type="entry name" value="yihY_not_rbn"/>
    <property type="match status" value="1"/>
</dbReference>
<protein>
    <submittedName>
        <fullName evidence="8">YihY/virulence factor BrkB family protein</fullName>
    </submittedName>
</protein>
<evidence type="ECO:0000256" key="5">
    <source>
        <dbReference type="ARBA" id="ARBA00023136"/>
    </source>
</evidence>
<organism evidence="7 9">
    <name type="scientific">Aerococcus sanguinicola</name>
    <dbReference type="NCBI Taxonomy" id="119206"/>
    <lineage>
        <taxon>Bacteria</taxon>
        <taxon>Bacillati</taxon>
        <taxon>Bacillota</taxon>
        <taxon>Bacilli</taxon>
        <taxon>Lactobacillales</taxon>
        <taxon>Aerococcaceae</taxon>
        <taxon>Aerococcus</taxon>
    </lineage>
</organism>
<evidence type="ECO:0000256" key="4">
    <source>
        <dbReference type="ARBA" id="ARBA00022989"/>
    </source>
</evidence>
<keyword evidence="5 6" id="KW-0472">Membrane</keyword>
<dbReference type="AlphaFoldDB" id="A0A0X8F9S1"/>
<dbReference type="Proteomes" id="UP000069912">
    <property type="component" value="Chromosome"/>
</dbReference>
<evidence type="ECO:0000313" key="9">
    <source>
        <dbReference type="Proteomes" id="UP000069912"/>
    </source>
</evidence>
<keyword evidence="2" id="KW-1003">Cell membrane</keyword>
<keyword evidence="4 6" id="KW-1133">Transmembrane helix</keyword>
<feature type="transmembrane region" description="Helical" evidence="6">
    <location>
        <begin position="138"/>
        <end position="161"/>
    </location>
</feature>
<gene>
    <name evidence="7" type="ORF">AWM72_00525</name>
    <name evidence="8" type="ORF">CYJ28_00320</name>
</gene>
<dbReference type="GO" id="GO:0005886">
    <property type="term" value="C:plasma membrane"/>
    <property type="evidence" value="ECO:0007669"/>
    <property type="project" value="UniProtKB-SubCell"/>
</dbReference>
<feature type="transmembrane region" description="Helical" evidence="6">
    <location>
        <begin position="217"/>
        <end position="240"/>
    </location>
</feature>
<feature type="transmembrane region" description="Helical" evidence="6">
    <location>
        <begin position="252"/>
        <end position="281"/>
    </location>
</feature>
<reference evidence="8 10" key="3">
    <citation type="submission" date="2017-12" db="EMBL/GenBank/DDBJ databases">
        <title>Phylogenetic diversity of female urinary microbiome.</title>
        <authorList>
            <person name="Thomas-White K."/>
            <person name="Wolfe A.J."/>
        </authorList>
    </citation>
    <scope>NUCLEOTIDE SEQUENCE [LARGE SCALE GENOMIC DNA]</scope>
    <source>
        <strain evidence="8 10">UMB0139</strain>
    </source>
</reference>
<proteinExistence type="predicted"/>
<evidence type="ECO:0000313" key="7">
    <source>
        <dbReference type="EMBL" id="AMB93357.1"/>
    </source>
</evidence>
<accession>A0A0X8F9S1</accession>
<dbReference type="PANTHER" id="PTHR30213:SF0">
    <property type="entry name" value="UPF0761 MEMBRANE PROTEIN YIHY"/>
    <property type="match status" value="1"/>
</dbReference>
<dbReference type="PANTHER" id="PTHR30213">
    <property type="entry name" value="INNER MEMBRANE PROTEIN YHJD"/>
    <property type="match status" value="1"/>
</dbReference>
<name>A0A0X8F9S1_9LACT</name>